<evidence type="ECO:0000313" key="12">
    <source>
        <dbReference type="EMBL" id="HIU46520.1"/>
    </source>
</evidence>
<feature type="binding site" evidence="11">
    <location>
        <position position="135"/>
    </location>
    <ligand>
        <name>S-adenosyl-L-methionine</name>
        <dbReference type="ChEBI" id="CHEBI:59789"/>
    </ligand>
</feature>
<keyword evidence="7" id="KW-0808">Transferase</keyword>
<dbReference type="Proteomes" id="UP000824123">
    <property type="component" value="Unassembled WGS sequence"/>
</dbReference>
<protein>
    <recommendedName>
        <fullName evidence="4">16S rRNA (guanine(1405)-N(7))-methyltransferase</fullName>
        <ecNumber evidence="3">2.1.1.179</ecNumber>
    </recommendedName>
    <alternativeName>
        <fullName evidence="10">16S rRNA m7G1405 methyltransferase</fullName>
    </alternativeName>
</protein>
<dbReference type="Gene3D" id="3.40.50.150">
    <property type="entry name" value="Vaccinia Virus protein VP39"/>
    <property type="match status" value="1"/>
</dbReference>
<evidence type="ECO:0000256" key="7">
    <source>
        <dbReference type="ARBA" id="ARBA00022679"/>
    </source>
</evidence>
<dbReference type="InterPro" id="IPR025981">
    <property type="entry name" value="rRNA_MeTrfase"/>
</dbReference>
<evidence type="ECO:0000256" key="1">
    <source>
        <dbReference type="ARBA" id="ARBA00001643"/>
    </source>
</evidence>
<evidence type="ECO:0000256" key="11">
    <source>
        <dbReference type="PIRSR" id="PIRSR015852-1"/>
    </source>
</evidence>
<evidence type="ECO:0000313" key="13">
    <source>
        <dbReference type="Proteomes" id="UP000824123"/>
    </source>
</evidence>
<dbReference type="GO" id="GO:0046677">
    <property type="term" value="P:response to antibiotic"/>
    <property type="evidence" value="ECO:0007669"/>
    <property type="project" value="UniProtKB-KW"/>
</dbReference>
<feature type="binding site" evidence="11">
    <location>
        <position position="116"/>
    </location>
    <ligand>
        <name>S-adenosyl-L-methionine</name>
        <dbReference type="ChEBI" id="CHEBI:59789"/>
    </ligand>
</feature>
<evidence type="ECO:0000256" key="3">
    <source>
        <dbReference type="ARBA" id="ARBA00012300"/>
    </source>
</evidence>
<dbReference type="Pfam" id="PF07091">
    <property type="entry name" value="FmrO"/>
    <property type="match status" value="1"/>
</dbReference>
<keyword evidence="5" id="KW-0698">rRNA processing</keyword>
<evidence type="ECO:0000256" key="2">
    <source>
        <dbReference type="ARBA" id="ARBA00005487"/>
    </source>
</evidence>
<dbReference type="GO" id="GO:0008649">
    <property type="term" value="F:rRNA methyltransferase activity"/>
    <property type="evidence" value="ECO:0007669"/>
    <property type="project" value="InterPro"/>
</dbReference>
<evidence type="ECO:0000256" key="9">
    <source>
        <dbReference type="ARBA" id="ARBA00023251"/>
    </source>
</evidence>
<evidence type="ECO:0000256" key="10">
    <source>
        <dbReference type="ARBA" id="ARBA00033062"/>
    </source>
</evidence>
<feature type="binding site" evidence="11">
    <location>
        <position position="186"/>
    </location>
    <ligand>
        <name>S-adenosyl-L-methionine</name>
        <dbReference type="ChEBI" id="CHEBI:59789"/>
    </ligand>
</feature>
<comment type="caution">
    <text evidence="12">The sequence shown here is derived from an EMBL/GenBank/DDBJ whole genome shotgun (WGS) entry which is preliminary data.</text>
</comment>
<dbReference type="EMBL" id="DVNK01000032">
    <property type="protein sequence ID" value="HIU46520.1"/>
    <property type="molecule type" value="Genomic_DNA"/>
</dbReference>
<dbReference type="PIRSF" id="PIRSF015852">
    <property type="entry name" value="RRNA_mtase_Grm"/>
    <property type="match status" value="1"/>
</dbReference>
<evidence type="ECO:0000256" key="8">
    <source>
        <dbReference type="ARBA" id="ARBA00022691"/>
    </source>
</evidence>
<organism evidence="12 13">
    <name type="scientific">Candidatus Fimadaptatus faecigallinarum</name>
    <dbReference type="NCBI Taxonomy" id="2840814"/>
    <lineage>
        <taxon>Bacteria</taxon>
        <taxon>Bacillati</taxon>
        <taxon>Bacillota</taxon>
        <taxon>Clostridia</taxon>
        <taxon>Eubacteriales</taxon>
        <taxon>Candidatus Fimadaptatus</taxon>
    </lineage>
</organism>
<feature type="binding site" evidence="11">
    <location>
        <begin position="85"/>
        <end position="91"/>
    </location>
    <ligand>
        <name>S-adenosyl-L-methionine</name>
        <dbReference type="ChEBI" id="CHEBI:59789"/>
    </ligand>
</feature>
<feature type="binding site" evidence="11">
    <location>
        <begin position="161"/>
        <end position="162"/>
    </location>
    <ligand>
        <name>S-adenosyl-L-methionine</name>
        <dbReference type="ChEBI" id="CHEBI:59789"/>
    </ligand>
</feature>
<gene>
    <name evidence="12" type="ORF">IAC59_04605</name>
</gene>
<evidence type="ECO:0000256" key="6">
    <source>
        <dbReference type="ARBA" id="ARBA00022603"/>
    </source>
</evidence>
<accession>A0A9D1S4D2</accession>
<dbReference type="Gene3D" id="1.10.8.10">
    <property type="entry name" value="DNA helicase RuvA subunit, C-terminal domain"/>
    <property type="match status" value="1"/>
</dbReference>
<evidence type="ECO:0000256" key="5">
    <source>
        <dbReference type="ARBA" id="ARBA00022552"/>
    </source>
</evidence>
<name>A0A9D1S4D2_9FIRM</name>
<dbReference type="InterPro" id="IPR010769">
    <property type="entry name" value="rRNA_MeTrfase_GmN_bac"/>
</dbReference>
<feature type="binding site" evidence="11">
    <location>
        <position position="177"/>
    </location>
    <ligand>
        <name>S-adenosyl-L-methionine</name>
        <dbReference type="ChEBI" id="CHEBI:59789"/>
    </ligand>
</feature>
<keyword evidence="8 11" id="KW-0949">S-adenosyl-L-methionine</keyword>
<keyword evidence="9" id="KW-0046">Antibiotic resistance</keyword>
<reference evidence="12" key="1">
    <citation type="submission" date="2020-10" db="EMBL/GenBank/DDBJ databases">
        <authorList>
            <person name="Gilroy R."/>
        </authorList>
    </citation>
    <scope>NUCLEOTIDE SEQUENCE</scope>
    <source>
        <strain evidence="12">ChiSxjej2B14-8506</strain>
    </source>
</reference>
<comment type="catalytic activity">
    <reaction evidence="1">
        <text>guanosine(1405) in 16S rRNA + S-adenosyl-L-methionine = N(7)-methylguanosine(1405) in 16S rRNA + S-adenosyl-L-homocysteine</text>
        <dbReference type="Rhea" id="RHEA:42772"/>
        <dbReference type="Rhea" id="RHEA-COMP:10225"/>
        <dbReference type="Rhea" id="RHEA-COMP:10226"/>
        <dbReference type="ChEBI" id="CHEBI:57856"/>
        <dbReference type="ChEBI" id="CHEBI:59789"/>
        <dbReference type="ChEBI" id="CHEBI:74269"/>
        <dbReference type="ChEBI" id="CHEBI:74480"/>
        <dbReference type="EC" id="2.1.1.179"/>
    </reaction>
</comment>
<proteinExistence type="inferred from homology"/>
<comment type="similarity">
    <text evidence="2">Belongs to the methyltransferase superfamily. Aminoglycoside resistance family.</text>
</comment>
<keyword evidence="6" id="KW-0489">Methyltransferase</keyword>
<dbReference type="AlphaFoldDB" id="A0A9D1S4D2"/>
<dbReference type="EC" id="2.1.1.179" evidence="3"/>
<sequence length="258" mass="28492">MSAKRPLSAEQIVESILKSPKYRAIAPDAVRRIVGEEFARTGGDCEKRARNRLHQVADAFMNQAQQHALWALMERRDVMGALAQHASTRERLANVDEYLALIARHALKGELICDAACGLNPLLLGNAGYDVLGLDIQLTCVDVINAWARIENWRVSARGADLVGCEALPECGLTLMLKLLPVMDAQRAGESMRLLMAARSPRVLVSFPTRTLGGRGVGMERNYSERFESGLPDVYEISERAVIGTELFYALRRRGDSA</sequence>
<reference evidence="12" key="2">
    <citation type="journal article" date="2021" name="PeerJ">
        <title>Extensive microbial diversity within the chicken gut microbiome revealed by metagenomics and culture.</title>
        <authorList>
            <person name="Gilroy R."/>
            <person name="Ravi A."/>
            <person name="Getino M."/>
            <person name="Pursley I."/>
            <person name="Horton D.L."/>
            <person name="Alikhan N.F."/>
            <person name="Baker D."/>
            <person name="Gharbi K."/>
            <person name="Hall N."/>
            <person name="Watson M."/>
            <person name="Adriaenssens E.M."/>
            <person name="Foster-Nyarko E."/>
            <person name="Jarju S."/>
            <person name="Secka A."/>
            <person name="Antonio M."/>
            <person name="Oren A."/>
            <person name="Chaudhuri R.R."/>
            <person name="La Ragione R."/>
            <person name="Hildebrand F."/>
            <person name="Pallen M.J."/>
        </authorList>
    </citation>
    <scope>NUCLEOTIDE SEQUENCE</scope>
    <source>
        <strain evidence="12">ChiSxjej2B14-8506</strain>
    </source>
</reference>
<evidence type="ECO:0000256" key="4">
    <source>
        <dbReference type="ARBA" id="ARBA00015154"/>
    </source>
</evidence>
<dbReference type="InterPro" id="IPR029063">
    <property type="entry name" value="SAM-dependent_MTases_sf"/>
</dbReference>